<dbReference type="RefSeq" id="WP_313831674.1">
    <property type="nucleotide sequence ID" value="NZ_JAQOUE010000001.1"/>
</dbReference>
<evidence type="ECO:0000256" key="2">
    <source>
        <dbReference type="ARBA" id="ARBA00023235"/>
    </source>
</evidence>
<keyword evidence="3" id="KW-0694">RNA-binding</keyword>
<comment type="caution">
    <text evidence="6">The sequence shown here is derived from an EMBL/GenBank/DDBJ whole genome shotgun (WGS) entry which is preliminary data.</text>
</comment>
<evidence type="ECO:0000256" key="1">
    <source>
        <dbReference type="ARBA" id="ARBA00010876"/>
    </source>
</evidence>
<keyword evidence="2 4" id="KW-0413">Isomerase</keyword>
<gene>
    <name evidence="6" type="ORF">PPG34_03095</name>
</gene>
<evidence type="ECO:0000256" key="3">
    <source>
        <dbReference type="PROSITE-ProRule" id="PRU00182"/>
    </source>
</evidence>
<dbReference type="InterPro" id="IPR006225">
    <property type="entry name" value="PsdUridine_synth_RluC/D"/>
</dbReference>
<dbReference type="InterPro" id="IPR050188">
    <property type="entry name" value="RluA_PseudoU_synthase"/>
</dbReference>
<accession>A0ABU3K4M5</accession>
<dbReference type="Gene3D" id="3.10.290.10">
    <property type="entry name" value="RNA-binding S4 domain"/>
    <property type="match status" value="1"/>
</dbReference>
<name>A0ABU3K4M5_9BACT</name>
<dbReference type="InterPro" id="IPR002942">
    <property type="entry name" value="S4_RNA-bd"/>
</dbReference>
<dbReference type="CDD" id="cd00165">
    <property type="entry name" value="S4"/>
    <property type="match status" value="1"/>
</dbReference>
<comment type="function">
    <text evidence="4">Responsible for synthesis of pseudouridine from uracil.</text>
</comment>
<protein>
    <recommendedName>
        <fullName evidence="4">Pseudouridine synthase</fullName>
        <ecNumber evidence="4">5.4.99.-</ecNumber>
    </recommendedName>
</protein>
<dbReference type="InterPro" id="IPR006145">
    <property type="entry name" value="PsdUridine_synth_RsuA/RluA"/>
</dbReference>
<dbReference type="Proteomes" id="UP001250932">
    <property type="component" value="Unassembled WGS sequence"/>
</dbReference>
<dbReference type="EC" id="5.4.99.-" evidence="4"/>
<proteinExistence type="inferred from homology"/>
<dbReference type="PROSITE" id="PS01129">
    <property type="entry name" value="PSI_RLU"/>
    <property type="match status" value="1"/>
</dbReference>
<dbReference type="CDD" id="cd02869">
    <property type="entry name" value="PseudoU_synth_RluA_like"/>
    <property type="match status" value="1"/>
</dbReference>
<dbReference type="PANTHER" id="PTHR21600">
    <property type="entry name" value="MITOCHONDRIAL RNA PSEUDOURIDINE SYNTHASE"/>
    <property type="match status" value="1"/>
</dbReference>
<sequence length="311" mass="35049">MITQFVITPGEKPKRLDVFLRHREPDISRTCIQRLIELGRIRLNTAVVKPSHTVKPGDRITIDTPQPETLSLAGKTVPLDVLYEDECHLVLNKPAGIVVHPTSGHWSGTLLNAILSHFQLQPTPHHDSIDTPKPRFVHRLDKNTSGVMVVAKTREAHRALAWQFEQHTITRVYEALIWDIPADSQGVINLPIGRDRKNRKLVSAQTNEPKPATTEYRMVQRFGKKASHVQLVPKTGRTHQIRAHMGSIGCPILGDTTYGGQKVNSIEKRMIPRVMLHARTLGFRHPKTGKFQEYSTTLPSDMQSTVQALKN</sequence>
<keyword evidence="7" id="KW-1185">Reference proteome</keyword>
<dbReference type="Pfam" id="PF01479">
    <property type="entry name" value="S4"/>
    <property type="match status" value="1"/>
</dbReference>
<comment type="similarity">
    <text evidence="1 4">Belongs to the pseudouridine synthase RluA family.</text>
</comment>
<dbReference type="PANTHER" id="PTHR21600:SF44">
    <property type="entry name" value="RIBOSOMAL LARGE SUBUNIT PSEUDOURIDINE SYNTHASE D"/>
    <property type="match status" value="1"/>
</dbReference>
<evidence type="ECO:0000259" key="5">
    <source>
        <dbReference type="SMART" id="SM00363"/>
    </source>
</evidence>
<reference evidence="6 7" key="1">
    <citation type="journal article" date="2023" name="ISME J.">
        <title>Cultivation and genomic characterization of novel and ubiquitous marine nitrite-oxidizing bacteria from the Nitrospirales.</title>
        <authorList>
            <person name="Mueller A.J."/>
            <person name="Daebeler A."/>
            <person name="Herbold C.W."/>
            <person name="Kirkegaard R.H."/>
            <person name="Daims H."/>
        </authorList>
    </citation>
    <scope>NUCLEOTIDE SEQUENCE [LARGE SCALE GENOMIC DNA]</scope>
    <source>
        <strain evidence="6 7">EB</strain>
    </source>
</reference>
<evidence type="ECO:0000256" key="4">
    <source>
        <dbReference type="RuleBase" id="RU362028"/>
    </source>
</evidence>
<evidence type="ECO:0000313" key="7">
    <source>
        <dbReference type="Proteomes" id="UP001250932"/>
    </source>
</evidence>
<dbReference type="SMART" id="SM00363">
    <property type="entry name" value="S4"/>
    <property type="match status" value="1"/>
</dbReference>
<feature type="domain" description="RNA-binding S4" evidence="5">
    <location>
        <begin position="14"/>
        <end position="78"/>
    </location>
</feature>
<dbReference type="SUPFAM" id="SSF55120">
    <property type="entry name" value="Pseudouridine synthase"/>
    <property type="match status" value="1"/>
</dbReference>
<comment type="catalytic activity">
    <reaction evidence="4">
        <text>a uridine in RNA = a pseudouridine in RNA</text>
        <dbReference type="Rhea" id="RHEA:48348"/>
        <dbReference type="Rhea" id="RHEA-COMP:12068"/>
        <dbReference type="Rhea" id="RHEA-COMP:12069"/>
        <dbReference type="ChEBI" id="CHEBI:65314"/>
        <dbReference type="ChEBI" id="CHEBI:65315"/>
    </reaction>
</comment>
<dbReference type="EMBL" id="JAQOUE010000001">
    <property type="protein sequence ID" value="MDT7041319.1"/>
    <property type="molecule type" value="Genomic_DNA"/>
</dbReference>
<dbReference type="Pfam" id="PF00849">
    <property type="entry name" value="PseudoU_synth_2"/>
    <property type="match status" value="1"/>
</dbReference>
<dbReference type="NCBIfam" id="TIGR00005">
    <property type="entry name" value="rluA_subfam"/>
    <property type="match status" value="1"/>
</dbReference>
<dbReference type="SUPFAM" id="SSF55174">
    <property type="entry name" value="Alpha-L RNA-binding motif"/>
    <property type="match status" value="1"/>
</dbReference>
<dbReference type="InterPro" id="IPR020103">
    <property type="entry name" value="PsdUridine_synth_cat_dom_sf"/>
</dbReference>
<evidence type="ECO:0000313" key="6">
    <source>
        <dbReference type="EMBL" id="MDT7041319.1"/>
    </source>
</evidence>
<organism evidence="6 7">
    <name type="scientific">Candidatus Nitronereus thalassa</name>
    <dbReference type="NCBI Taxonomy" id="3020898"/>
    <lineage>
        <taxon>Bacteria</taxon>
        <taxon>Pseudomonadati</taxon>
        <taxon>Nitrospirota</taxon>
        <taxon>Nitrospiria</taxon>
        <taxon>Nitrospirales</taxon>
        <taxon>Nitrospiraceae</taxon>
        <taxon>Candidatus Nitronereus</taxon>
    </lineage>
</organism>
<dbReference type="PROSITE" id="PS50889">
    <property type="entry name" value="S4"/>
    <property type="match status" value="1"/>
</dbReference>
<dbReference type="Gene3D" id="3.30.2350.10">
    <property type="entry name" value="Pseudouridine synthase"/>
    <property type="match status" value="1"/>
</dbReference>
<dbReference type="InterPro" id="IPR006224">
    <property type="entry name" value="PsdUridine_synth_RluA-like_CS"/>
</dbReference>
<dbReference type="InterPro" id="IPR036986">
    <property type="entry name" value="S4_RNA-bd_sf"/>
</dbReference>